<dbReference type="AlphaFoldDB" id="A0A2U1N0Y4"/>
<dbReference type="GO" id="GO:0007131">
    <property type="term" value="P:reciprocal meiotic recombination"/>
    <property type="evidence" value="ECO:0007669"/>
    <property type="project" value="TreeGrafter"/>
</dbReference>
<evidence type="ECO:0000313" key="7">
    <source>
        <dbReference type="EMBL" id="PWA67170.1"/>
    </source>
</evidence>
<dbReference type="Proteomes" id="UP000245207">
    <property type="component" value="Unassembled WGS sequence"/>
</dbReference>
<evidence type="ECO:0000256" key="2">
    <source>
        <dbReference type="ARBA" id="ARBA00023054"/>
    </source>
</evidence>
<sequence>MPKREILVLQRNVTKKLESDLQSSKKWHIELLEQCESLKKGREDSSKKRGLSLEEKREKMLEIFYDSQDFYLLKELEKLGPRKGVISQSVKDVVQSLVDDDLVSKDKIGTSVYFWSLPSCAGNQLRNVMKKLESELQSCKKRHLELVEQCESLKKGREDSDAREEALIELKAIEQKYHSLKAELGQFADNDPATFEAMKEATKVAHDAANRWTDNIFTMRQWCSKNFPQAKEQLEHLYNEVGITEDLDYLE</sequence>
<dbReference type="PANTHER" id="PTHR31398">
    <property type="entry name" value="MEIOTIC NUCLEAR DIVISION PROTEIN 1 HOMOLOG"/>
    <property type="match status" value="1"/>
</dbReference>
<organism evidence="7 8">
    <name type="scientific">Artemisia annua</name>
    <name type="common">Sweet wormwood</name>
    <dbReference type="NCBI Taxonomy" id="35608"/>
    <lineage>
        <taxon>Eukaryota</taxon>
        <taxon>Viridiplantae</taxon>
        <taxon>Streptophyta</taxon>
        <taxon>Embryophyta</taxon>
        <taxon>Tracheophyta</taxon>
        <taxon>Spermatophyta</taxon>
        <taxon>Magnoliopsida</taxon>
        <taxon>eudicotyledons</taxon>
        <taxon>Gunneridae</taxon>
        <taxon>Pentapetalae</taxon>
        <taxon>asterids</taxon>
        <taxon>campanulids</taxon>
        <taxon>Asterales</taxon>
        <taxon>Asteraceae</taxon>
        <taxon>Asteroideae</taxon>
        <taxon>Anthemideae</taxon>
        <taxon>Artemisiinae</taxon>
        <taxon>Artemisia</taxon>
    </lineage>
</organism>
<dbReference type="Pfam" id="PF03962">
    <property type="entry name" value="Mnd1"/>
    <property type="match status" value="1"/>
</dbReference>
<comment type="subcellular location">
    <subcellularLocation>
        <location evidence="1">Nucleus</location>
    </subcellularLocation>
</comment>
<protein>
    <submittedName>
        <fullName evidence="7">Meiotic nuclear division protein 1</fullName>
    </submittedName>
</protein>
<gene>
    <name evidence="7" type="ORF">CTI12_AA320570</name>
</gene>
<keyword evidence="3" id="KW-0539">Nucleus</keyword>
<keyword evidence="2 4" id="KW-0175">Coiled coil</keyword>
<evidence type="ECO:0000256" key="4">
    <source>
        <dbReference type="SAM" id="Coils"/>
    </source>
</evidence>
<feature type="coiled-coil region" evidence="4">
    <location>
        <begin position="122"/>
        <end position="190"/>
    </location>
</feature>
<dbReference type="EMBL" id="PKPP01003886">
    <property type="protein sequence ID" value="PWA67170.1"/>
    <property type="molecule type" value="Genomic_DNA"/>
</dbReference>
<dbReference type="Pfam" id="PF18517">
    <property type="entry name" value="LZ3wCH"/>
    <property type="match status" value="1"/>
</dbReference>
<accession>A0A2U1N0Y4</accession>
<dbReference type="OrthoDB" id="273345at2759"/>
<comment type="caution">
    <text evidence="7">The sequence shown here is derived from an EMBL/GenBank/DDBJ whole genome shotgun (WGS) entry which is preliminary data.</text>
</comment>
<evidence type="ECO:0000256" key="3">
    <source>
        <dbReference type="ARBA" id="ARBA00023242"/>
    </source>
</evidence>
<dbReference type="InterPro" id="IPR040453">
    <property type="entry name" value="Mnd1_HTH"/>
</dbReference>
<proteinExistence type="predicted"/>
<dbReference type="PANTHER" id="PTHR31398:SF0">
    <property type="entry name" value="MEIOTIC NUCLEAR DIVISION PROTEIN 1 HOMOLOG"/>
    <property type="match status" value="1"/>
</dbReference>
<feature type="domain" description="Leucine zipper with capping helix" evidence="6">
    <location>
        <begin position="194"/>
        <end position="250"/>
    </location>
</feature>
<evidence type="ECO:0000259" key="5">
    <source>
        <dbReference type="Pfam" id="PF03962"/>
    </source>
</evidence>
<name>A0A2U1N0Y4_ARTAN</name>
<dbReference type="InterPro" id="IPR040661">
    <property type="entry name" value="LZ3wCH"/>
</dbReference>
<feature type="domain" description="Mnd1 HTH" evidence="5">
    <location>
        <begin position="60"/>
        <end position="118"/>
    </location>
</feature>
<keyword evidence="8" id="KW-1185">Reference proteome</keyword>
<evidence type="ECO:0000256" key="1">
    <source>
        <dbReference type="ARBA" id="ARBA00004123"/>
    </source>
</evidence>
<dbReference type="STRING" id="35608.A0A2U1N0Y4"/>
<reference evidence="7 8" key="1">
    <citation type="journal article" date="2018" name="Mol. Plant">
        <title>The genome of Artemisia annua provides insight into the evolution of Asteraceae family and artemisinin biosynthesis.</title>
        <authorList>
            <person name="Shen Q."/>
            <person name="Zhang L."/>
            <person name="Liao Z."/>
            <person name="Wang S."/>
            <person name="Yan T."/>
            <person name="Shi P."/>
            <person name="Liu M."/>
            <person name="Fu X."/>
            <person name="Pan Q."/>
            <person name="Wang Y."/>
            <person name="Lv Z."/>
            <person name="Lu X."/>
            <person name="Zhang F."/>
            <person name="Jiang W."/>
            <person name="Ma Y."/>
            <person name="Chen M."/>
            <person name="Hao X."/>
            <person name="Li L."/>
            <person name="Tang Y."/>
            <person name="Lv G."/>
            <person name="Zhou Y."/>
            <person name="Sun X."/>
            <person name="Brodelius P.E."/>
            <person name="Rose J.K.C."/>
            <person name="Tang K."/>
        </authorList>
    </citation>
    <scope>NUCLEOTIDE SEQUENCE [LARGE SCALE GENOMIC DNA]</scope>
    <source>
        <strain evidence="8">cv. Huhao1</strain>
        <tissue evidence="7">Leaf</tissue>
    </source>
</reference>
<evidence type="ECO:0000313" key="8">
    <source>
        <dbReference type="Proteomes" id="UP000245207"/>
    </source>
</evidence>
<evidence type="ECO:0000259" key="6">
    <source>
        <dbReference type="Pfam" id="PF18517"/>
    </source>
</evidence>
<dbReference type="GO" id="GO:0005634">
    <property type="term" value="C:nucleus"/>
    <property type="evidence" value="ECO:0007669"/>
    <property type="project" value="UniProtKB-SubCell"/>
</dbReference>